<sequence>MSSPHDTRPPLTEPCLCLPVPWTLVRIHKQPHHRLSLSSYLSSIHHHHLRRHHHHHHPAPAPAPAPPPPPTFRTRSPTAIDLARKQVLESSPDANPLLTWQRQRPAKQTVPAPTEALFLAFLSRLYRPP</sequence>
<accession>A0A2V1CYR9</accession>
<proteinExistence type="predicted"/>
<feature type="compositionally biased region" description="Basic residues" evidence="1">
    <location>
        <begin position="46"/>
        <end position="58"/>
    </location>
</feature>
<reference evidence="2 3" key="1">
    <citation type="journal article" date="2018" name="Sci. Rep.">
        <title>Comparative genomics provides insights into the lifestyle and reveals functional heterogeneity of dark septate endophytic fungi.</title>
        <authorList>
            <person name="Knapp D.G."/>
            <person name="Nemeth J.B."/>
            <person name="Barry K."/>
            <person name="Hainaut M."/>
            <person name="Henrissat B."/>
            <person name="Johnson J."/>
            <person name="Kuo A."/>
            <person name="Lim J.H.P."/>
            <person name="Lipzen A."/>
            <person name="Nolan M."/>
            <person name="Ohm R.A."/>
            <person name="Tamas L."/>
            <person name="Grigoriev I.V."/>
            <person name="Spatafora J.W."/>
            <person name="Nagy L.G."/>
            <person name="Kovacs G.M."/>
        </authorList>
    </citation>
    <scope>NUCLEOTIDE SEQUENCE [LARGE SCALE GENOMIC DNA]</scope>
    <source>
        <strain evidence="2 3">DSE2036</strain>
    </source>
</reference>
<feature type="compositionally biased region" description="Pro residues" evidence="1">
    <location>
        <begin position="59"/>
        <end position="71"/>
    </location>
</feature>
<evidence type="ECO:0000313" key="3">
    <source>
        <dbReference type="Proteomes" id="UP000244855"/>
    </source>
</evidence>
<keyword evidence="3" id="KW-1185">Reference proteome</keyword>
<organism evidence="2 3">
    <name type="scientific">Periconia macrospinosa</name>
    <dbReference type="NCBI Taxonomy" id="97972"/>
    <lineage>
        <taxon>Eukaryota</taxon>
        <taxon>Fungi</taxon>
        <taxon>Dikarya</taxon>
        <taxon>Ascomycota</taxon>
        <taxon>Pezizomycotina</taxon>
        <taxon>Dothideomycetes</taxon>
        <taxon>Pleosporomycetidae</taxon>
        <taxon>Pleosporales</taxon>
        <taxon>Massarineae</taxon>
        <taxon>Periconiaceae</taxon>
        <taxon>Periconia</taxon>
    </lineage>
</organism>
<evidence type="ECO:0000256" key="1">
    <source>
        <dbReference type="SAM" id="MobiDB-lite"/>
    </source>
</evidence>
<feature type="compositionally biased region" description="Polar residues" evidence="1">
    <location>
        <begin position="88"/>
        <end position="102"/>
    </location>
</feature>
<gene>
    <name evidence="2" type="ORF">DM02DRAFT_397452</name>
</gene>
<dbReference type="EMBL" id="KZ806059">
    <property type="protein sequence ID" value="PVH90875.1"/>
    <property type="molecule type" value="Genomic_DNA"/>
</dbReference>
<protein>
    <submittedName>
        <fullName evidence="2">Uncharacterized protein</fullName>
    </submittedName>
</protein>
<evidence type="ECO:0000313" key="2">
    <source>
        <dbReference type="EMBL" id="PVH90875.1"/>
    </source>
</evidence>
<dbReference type="OrthoDB" id="10625109at2759"/>
<feature type="region of interest" description="Disordered" evidence="1">
    <location>
        <begin position="46"/>
        <end position="106"/>
    </location>
</feature>
<dbReference type="Proteomes" id="UP000244855">
    <property type="component" value="Unassembled WGS sequence"/>
</dbReference>
<dbReference type="AlphaFoldDB" id="A0A2V1CYR9"/>
<name>A0A2V1CYR9_9PLEO</name>